<feature type="domain" description="GerMN" evidence="2">
    <location>
        <begin position="254"/>
        <end position="345"/>
    </location>
</feature>
<dbReference type="Pfam" id="PF10646">
    <property type="entry name" value="Germane"/>
    <property type="match status" value="2"/>
</dbReference>
<reference evidence="3 4" key="1">
    <citation type="submission" date="2023-07" db="EMBL/GenBank/DDBJ databases">
        <title>Genomic Encyclopedia of Type Strains, Phase IV (KMG-IV): sequencing the most valuable type-strain genomes for metagenomic binning, comparative biology and taxonomic classification.</title>
        <authorList>
            <person name="Goeker M."/>
        </authorList>
    </citation>
    <scope>NUCLEOTIDE SEQUENCE [LARGE SCALE GENOMIC DNA]</scope>
    <source>
        <strain evidence="3 4">DSM 19092</strain>
    </source>
</reference>
<dbReference type="InterPro" id="IPR019606">
    <property type="entry name" value="GerMN"/>
</dbReference>
<evidence type="ECO:0000313" key="3">
    <source>
        <dbReference type="EMBL" id="MDQ0161150.1"/>
    </source>
</evidence>
<evidence type="ECO:0000313" key="4">
    <source>
        <dbReference type="Proteomes" id="UP001225646"/>
    </source>
</evidence>
<protein>
    <submittedName>
        <fullName evidence="3">Germination protein M</fullName>
    </submittedName>
</protein>
<gene>
    <name evidence="3" type="ORF">J2S06_000220</name>
</gene>
<keyword evidence="4" id="KW-1185">Reference proteome</keyword>
<evidence type="ECO:0000256" key="1">
    <source>
        <dbReference type="SAM" id="SignalP"/>
    </source>
</evidence>
<evidence type="ECO:0000259" key="2">
    <source>
        <dbReference type="SMART" id="SM00909"/>
    </source>
</evidence>
<name>A0ABT9VJX2_9BACI</name>
<feature type="chain" id="PRO_5045134319" evidence="1">
    <location>
        <begin position="22"/>
        <end position="365"/>
    </location>
</feature>
<organism evidence="3 4">
    <name type="scientific">Aeribacillus alveayuensis</name>
    <dbReference type="NCBI Taxonomy" id="279215"/>
    <lineage>
        <taxon>Bacteria</taxon>
        <taxon>Bacillati</taxon>
        <taxon>Bacillota</taxon>
        <taxon>Bacilli</taxon>
        <taxon>Bacillales</taxon>
        <taxon>Bacillaceae</taxon>
        <taxon>Aeribacillus</taxon>
    </lineage>
</organism>
<accession>A0ABT9VJX2</accession>
<feature type="domain" description="GerMN" evidence="2">
    <location>
        <begin position="102"/>
        <end position="193"/>
    </location>
</feature>
<keyword evidence="1" id="KW-0732">Signal</keyword>
<comment type="caution">
    <text evidence="3">The sequence shown here is derived from an EMBL/GenBank/DDBJ whole genome shotgun (WGS) entry which is preliminary data.</text>
</comment>
<feature type="signal peptide" evidence="1">
    <location>
        <begin position="1"/>
        <end position="21"/>
    </location>
</feature>
<sequence length="365" mass="40464">MPKNRVRLAAAALLTTSVLLTGCGLFDSGEASKEIDPPQDISYMEDSEELNQEAEVTDQKNKQENLKEGESTESVKRVLYLIDKNGMVVPQTFELPETKEVAKQVMEYLVVDGPISNLLPNGFRAVLPQGTVVQGVNIKEDGTAIVDFSKEFTEYKPEDEQKILQAITWTLTQFDTINKVKIWVNGHELKEMPVNGTPIDEGVSRQDGINMASSSVVDITNTHPLTVYYLAEQEGKIYYVPVTKRVSNEEKDDVAAAVNELIKGPELTTGLLNEFQPGVKLLEDPIYENGQVTLNFNEAIYSSFEEEKKIISNNILNALVLTVTEQPGVESVVLQVNGKQDLIDENGRQLTEPVTRPVNVNTGSF</sequence>
<dbReference type="RefSeq" id="WP_044893060.1">
    <property type="nucleotide sequence ID" value="NZ_JAUSTR010000001.1"/>
</dbReference>
<proteinExistence type="predicted"/>
<dbReference type="PROSITE" id="PS51257">
    <property type="entry name" value="PROKAR_LIPOPROTEIN"/>
    <property type="match status" value="1"/>
</dbReference>
<dbReference type="Proteomes" id="UP001225646">
    <property type="component" value="Unassembled WGS sequence"/>
</dbReference>
<dbReference type="EMBL" id="JAUSTR010000001">
    <property type="protein sequence ID" value="MDQ0161150.1"/>
    <property type="molecule type" value="Genomic_DNA"/>
</dbReference>
<dbReference type="SMART" id="SM00909">
    <property type="entry name" value="Germane"/>
    <property type="match status" value="2"/>
</dbReference>